<name>A0A090D7N5_PODAN</name>
<dbReference type="InParanoid" id="A0A090D7N5"/>
<dbReference type="Proteomes" id="UP000001197">
    <property type="component" value="Chromosome 5"/>
</dbReference>
<dbReference type="eggNOG" id="ENOG502SZ4D">
    <property type="taxonomic scope" value="Eukaryota"/>
</dbReference>
<evidence type="ECO:0000313" key="2">
    <source>
        <dbReference type="Proteomes" id="UP000001197"/>
    </source>
</evidence>
<sequence>MAWARILWQVYLRVEVCLPRCYHGELILQSPGFHHGVRRIHRRVEDFRYGRNPHEPLRQGEASADPREGYEQARSFFKYFIDELKNQAKGRPTDVAPPPAPPKK</sequence>
<reference evidence="1 2" key="1">
    <citation type="journal article" date="2008" name="Genome Biol.">
        <title>The genome sequence of the model ascomycete fungus Podospora anserina.</title>
        <authorList>
            <person name="Espagne E."/>
            <person name="Lespinet O."/>
            <person name="Malagnac F."/>
            <person name="Da Silva C."/>
            <person name="Jaillon O."/>
            <person name="Porcel B.M."/>
            <person name="Couloux A."/>
            <person name="Aury J.-M."/>
            <person name="Segurens B."/>
            <person name="Poulain J."/>
            <person name="Anthouard V."/>
            <person name="Grossetete S."/>
            <person name="Khalili H."/>
            <person name="Coppin E."/>
            <person name="Dequard-Chablat M."/>
            <person name="Picard M."/>
            <person name="Contamine V."/>
            <person name="Arnaise S."/>
            <person name="Bourdais A."/>
            <person name="Berteaux-Lecellier V."/>
            <person name="Gautheret D."/>
            <person name="de Vries R.P."/>
            <person name="Battaglia E."/>
            <person name="Coutinho P.M."/>
            <person name="Danchin E.G.J."/>
            <person name="Henrissat B."/>
            <person name="El Khoury R."/>
            <person name="Sainsard-Chanet A."/>
            <person name="Boivin A."/>
            <person name="Pinan-Lucarre B."/>
            <person name="Sellem C.H."/>
            <person name="Debuchy R."/>
            <person name="Wincker P."/>
            <person name="Weissenbach J."/>
            <person name="Silar P."/>
        </authorList>
    </citation>
    <scope>NUCLEOTIDE SEQUENCE [LARGE SCALE GENOMIC DNA]</scope>
    <source>
        <strain evidence="2">S / ATCC MYA-4624 / DSM 980 / FGSC 10383</strain>
    </source>
</reference>
<dbReference type="EMBL" id="FO904940">
    <property type="protein sequence ID" value="CDP29618.1"/>
    <property type="molecule type" value="Genomic_DNA"/>
</dbReference>
<dbReference type="Pfam" id="PF10906">
    <property type="entry name" value="Mrx7"/>
    <property type="match status" value="1"/>
</dbReference>
<proteinExistence type="predicted"/>
<protein>
    <submittedName>
        <fullName evidence="1">Uncharacterized protein</fullName>
    </submittedName>
</protein>
<evidence type="ECO:0000313" key="1">
    <source>
        <dbReference type="EMBL" id="CDP29618.1"/>
    </source>
</evidence>
<organism evidence="1 2">
    <name type="scientific">Podospora anserina (strain S / ATCC MYA-4624 / DSM 980 / FGSC 10383)</name>
    <name type="common">Pleurage anserina</name>
    <dbReference type="NCBI Taxonomy" id="515849"/>
    <lineage>
        <taxon>Eukaryota</taxon>
        <taxon>Fungi</taxon>
        <taxon>Dikarya</taxon>
        <taxon>Ascomycota</taxon>
        <taxon>Pezizomycotina</taxon>
        <taxon>Sordariomycetes</taxon>
        <taxon>Sordariomycetidae</taxon>
        <taxon>Sordariales</taxon>
        <taxon>Podosporaceae</taxon>
        <taxon>Podospora</taxon>
        <taxon>Podospora anserina</taxon>
    </lineage>
</organism>
<dbReference type="InterPro" id="IPR020301">
    <property type="entry name" value="Mrx7"/>
</dbReference>
<dbReference type="AlphaFoldDB" id="A0A090D7N5"/>
<reference evidence="2" key="2">
    <citation type="journal article" date="2014" name="Genetics">
        <title>Maintaining two mating types: Structure of the mating type locus and its role in heterokaryosis in Podospora anserina.</title>
        <authorList>
            <person name="Grognet P."/>
            <person name="Bidard F."/>
            <person name="Kuchly C."/>
            <person name="Tong L.C.H."/>
            <person name="Coppin E."/>
            <person name="Benkhali J.A."/>
            <person name="Couloux A."/>
            <person name="Wincker P."/>
            <person name="Debuchy R."/>
            <person name="Silar P."/>
        </authorList>
    </citation>
    <scope>GENOME REANNOTATION</scope>
    <source>
        <strain evidence="2">S / ATCC MYA-4624 / DSM 980 / FGSC 10383</strain>
    </source>
</reference>
<keyword evidence="2" id="KW-1185">Reference proteome</keyword>
<accession>A0A090D7N5</accession>